<keyword evidence="2" id="KW-1185">Reference proteome</keyword>
<evidence type="ECO:0000313" key="1">
    <source>
        <dbReference type="EMBL" id="CAZ97184.1"/>
    </source>
</evidence>
<proteinExistence type="predicted"/>
<gene>
    <name evidence="1" type="ordered locus">zobellia_3040</name>
</gene>
<name>G0KZU4_ZOBGA</name>
<dbReference type="HOGENOM" id="CLU_2526756_0_0_10"/>
<reference evidence="1 2" key="2">
    <citation type="journal article" date="2012" name="Environ. Microbiol.">
        <title>Characterization of the first alginolytic operons in a marine bacterium: from their emergence in marine Flavobacteriia to their independent transfers to marine Proteobacteria and human gut Bacteroides.</title>
        <authorList>
            <person name="Thomas F."/>
            <person name="Barbeyron T."/>
            <person name="Tonon T."/>
            <person name="Genicot S."/>
            <person name="Czjzek M."/>
            <person name="Michel G."/>
        </authorList>
    </citation>
    <scope>NUCLEOTIDE SEQUENCE [LARGE SCALE GENOMIC DNA]</scope>
    <source>
        <strain evidence="2">DSM 12802 / CCUG 47099 / CIP 106680 / NCIMB 13871 / Dsij</strain>
    </source>
</reference>
<dbReference type="AlphaFoldDB" id="G0KZU4"/>
<evidence type="ECO:0000313" key="2">
    <source>
        <dbReference type="Proteomes" id="UP000008898"/>
    </source>
</evidence>
<dbReference type="EMBL" id="FP476056">
    <property type="protein sequence ID" value="CAZ97184.1"/>
    <property type="molecule type" value="Genomic_DNA"/>
</dbReference>
<dbReference type="KEGG" id="zga:ZOBELLIA_3040"/>
<organism evidence="1 2">
    <name type="scientific">Zobellia galactanivorans (strain DSM 12802 / CCUG 47099 / CIP 106680 / NCIMB 13871 / Dsij)</name>
    <dbReference type="NCBI Taxonomy" id="63186"/>
    <lineage>
        <taxon>Bacteria</taxon>
        <taxon>Pseudomonadati</taxon>
        <taxon>Bacteroidota</taxon>
        <taxon>Flavobacteriia</taxon>
        <taxon>Flavobacteriales</taxon>
        <taxon>Flavobacteriaceae</taxon>
        <taxon>Zobellia</taxon>
    </lineage>
</organism>
<accession>G0KZU4</accession>
<protein>
    <submittedName>
        <fullName evidence="1">Uncharacterized protein</fullName>
    </submittedName>
</protein>
<dbReference type="Proteomes" id="UP000008898">
    <property type="component" value="Chromosome"/>
</dbReference>
<reference evidence="2" key="1">
    <citation type="submission" date="2009-07" db="EMBL/GenBank/DDBJ databases">
        <title>Complete genome sequence of Zobellia galactanivorans Dsij.</title>
        <authorList>
            <consortium name="Genoscope - CEA"/>
        </authorList>
    </citation>
    <scope>NUCLEOTIDE SEQUENCE [LARGE SCALE GENOMIC DNA]</scope>
    <source>
        <strain evidence="2">DSM 12802 / CCUG 47099 / CIP 106680 / NCIMB 13871 / Dsij</strain>
    </source>
</reference>
<sequence length="84" mass="10222">MLSEGKQRVNVPFEILFFTAEKKIQIFFQKKLPVKKTVVYLQPLRQTVTMFIGRHRETGEEYRSSFDILWRQRNRDEKGNLQFR</sequence>